<feature type="transmembrane region" description="Helical" evidence="1">
    <location>
        <begin position="32"/>
        <end position="48"/>
    </location>
</feature>
<dbReference type="AlphaFoldDB" id="A0A1I3J2R6"/>
<feature type="transmembrane region" description="Helical" evidence="1">
    <location>
        <begin position="118"/>
        <end position="136"/>
    </location>
</feature>
<keyword evidence="1" id="KW-0472">Membrane</keyword>
<evidence type="ECO:0000313" key="2">
    <source>
        <dbReference type="EMBL" id="SFI54228.1"/>
    </source>
</evidence>
<feature type="transmembrane region" description="Helical" evidence="1">
    <location>
        <begin position="83"/>
        <end position="106"/>
    </location>
</feature>
<keyword evidence="1" id="KW-1133">Transmembrane helix</keyword>
<evidence type="ECO:0000313" key="3">
    <source>
        <dbReference type="Proteomes" id="UP000182737"/>
    </source>
</evidence>
<evidence type="ECO:0000256" key="1">
    <source>
        <dbReference type="SAM" id="Phobius"/>
    </source>
</evidence>
<organism evidence="2 3">
    <name type="scientific">Treponema bryantii</name>
    <dbReference type="NCBI Taxonomy" id="163"/>
    <lineage>
        <taxon>Bacteria</taxon>
        <taxon>Pseudomonadati</taxon>
        <taxon>Spirochaetota</taxon>
        <taxon>Spirochaetia</taxon>
        <taxon>Spirochaetales</taxon>
        <taxon>Treponemataceae</taxon>
        <taxon>Treponema</taxon>
    </lineage>
</organism>
<name>A0A1I3J2R6_9SPIR</name>
<accession>A0A1I3J2R6</accession>
<evidence type="ECO:0008006" key="4">
    <source>
        <dbReference type="Google" id="ProtNLM"/>
    </source>
</evidence>
<sequence length="205" mass="23636">MKQKKSFMYIASFLMLTIPATGRFVCGLTLVIELFFLELLGILINSLVSKLKFNEIRTYFVMFFMIAITILYRQILVLTYTEIALTLGFVLYIPPVSVYLIHTLFTDNEEPLAVRLKANLLSTVVFSLIILGFFLFRDVAGYGTFTFFGRNHRIFEKVLFNPDKIGIFTFFASIPGALILTSLIIYFIMFLRNKVRILTSRGEKK</sequence>
<feature type="transmembrane region" description="Helical" evidence="1">
    <location>
        <begin position="165"/>
        <end position="191"/>
    </location>
</feature>
<protein>
    <recommendedName>
        <fullName evidence="4">Electron transport complex protein RnfE</fullName>
    </recommendedName>
</protein>
<dbReference type="OrthoDB" id="361812at2"/>
<keyword evidence="1" id="KW-0812">Transmembrane</keyword>
<reference evidence="3" key="1">
    <citation type="submission" date="2016-10" db="EMBL/GenBank/DDBJ databases">
        <authorList>
            <person name="Varghese N."/>
            <person name="Submissions S."/>
        </authorList>
    </citation>
    <scope>NUCLEOTIDE SEQUENCE [LARGE SCALE GENOMIC DNA]</scope>
    <source>
        <strain evidence="3">XBD1002</strain>
    </source>
</reference>
<dbReference type="RefSeq" id="WP_074930666.1">
    <property type="nucleotide sequence ID" value="NZ_FORI01000002.1"/>
</dbReference>
<dbReference type="Proteomes" id="UP000182737">
    <property type="component" value="Unassembled WGS sequence"/>
</dbReference>
<dbReference type="EMBL" id="FORI01000002">
    <property type="protein sequence ID" value="SFI54228.1"/>
    <property type="molecule type" value="Genomic_DNA"/>
</dbReference>
<proteinExistence type="predicted"/>
<keyword evidence="3" id="KW-1185">Reference proteome</keyword>
<feature type="transmembrane region" description="Helical" evidence="1">
    <location>
        <begin position="60"/>
        <end position="77"/>
    </location>
</feature>
<gene>
    <name evidence="2" type="ORF">SAMN04487775_102283</name>
</gene>